<dbReference type="PANTHER" id="PTHR45966">
    <property type="entry name" value="GDSL-LIKE LIPASE/ACYLHYDROLASE"/>
    <property type="match status" value="1"/>
</dbReference>
<evidence type="ECO:0000256" key="1">
    <source>
        <dbReference type="ARBA" id="ARBA00022729"/>
    </source>
</evidence>
<dbReference type="EMBL" id="JBEDUW010000006">
    <property type="protein sequence ID" value="KAK9923825.1"/>
    <property type="molecule type" value="Genomic_DNA"/>
</dbReference>
<dbReference type="InterPro" id="IPR044552">
    <property type="entry name" value="GLIP1-5/GLL25"/>
</dbReference>
<dbReference type="Proteomes" id="UP001457282">
    <property type="component" value="Unassembled WGS sequence"/>
</dbReference>
<comment type="caution">
    <text evidence="2">The sequence shown here is derived from an EMBL/GenBank/DDBJ whole genome shotgun (WGS) entry which is preliminary data.</text>
</comment>
<keyword evidence="3" id="KW-1185">Reference proteome</keyword>
<dbReference type="GO" id="GO:0016298">
    <property type="term" value="F:lipase activity"/>
    <property type="evidence" value="ECO:0007669"/>
    <property type="project" value="TreeGrafter"/>
</dbReference>
<reference evidence="2 3" key="1">
    <citation type="journal article" date="2023" name="G3 (Bethesda)">
        <title>A chromosome-length genome assembly and annotation of blackberry (Rubus argutus, cv. 'Hillquist').</title>
        <authorList>
            <person name="Bruna T."/>
            <person name="Aryal R."/>
            <person name="Dudchenko O."/>
            <person name="Sargent D.J."/>
            <person name="Mead D."/>
            <person name="Buti M."/>
            <person name="Cavallini A."/>
            <person name="Hytonen T."/>
            <person name="Andres J."/>
            <person name="Pham M."/>
            <person name="Weisz D."/>
            <person name="Mascagni F."/>
            <person name="Usai G."/>
            <person name="Natali L."/>
            <person name="Bassil N."/>
            <person name="Fernandez G.E."/>
            <person name="Lomsadze A."/>
            <person name="Armour M."/>
            <person name="Olukolu B."/>
            <person name="Poorten T."/>
            <person name="Britton C."/>
            <person name="Davik J."/>
            <person name="Ashrafi H."/>
            <person name="Aiden E.L."/>
            <person name="Borodovsky M."/>
            <person name="Worthington M."/>
        </authorList>
    </citation>
    <scope>NUCLEOTIDE SEQUENCE [LARGE SCALE GENOMIC DNA]</scope>
    <source>
        <strain evidence="2">PI 553951</strain>
    </source>
</reference>
<organism evidence="2 3">
    <name type="scientific">Rubus argutus</name>
    <name type="common">Southern blackberry</name>
    <dbReference type="NCBI Taxonomy" id="59490"/>
    <lineage>
        <taxon>Eukaryota</taxon>
        <taxon>Viridiplantae</taxon>
        <taxon>Streptophyta</taxon>
        <taxon>Embryophyta</taxon>
        <taxon>Tracheophyta</taxon>
        <taxon>Spermatophyta</taxon>
        <taxon>Magnoliopsida</taxon>
        <taxon>eudicotyledons</taxon>
        <taxon>Gunneridae</taxon>
        <taxon>Pentapetalae</taxon>
        <taxon>rosids</taxon>
        <taxon>fabids</taxon>
        <taxon>Rosales</taxon>
        <taxon>Rosaceae</taxon>
        <taxon>Rosoideae</taxon>
        <taxon>Rosoideae incertae sedis</taxon>
        <taxon>Rubus</taxon>
    </lineage>
</organism>
<keyword evidence="1" id="KW-0732">Signal</keyword>
<dbReference type="PANTHER" id="PTHR45966:SF1">
    <property type="entry name" value="GDSL ESTERASE_LIPASE 1-RELATED"/>
    <property type="match status" value="1"/>
</dbReference>
<name>A0AAW1WFW7_RUBAR</name>
<dbReference type="InterPro" id="IPR036514">
    <property type="entry name" value="SGNH_hydro_sf"/>
</dbReference>
<gene>
    <name evidence="2" type="ORF">M0R45_032225</name>
</gene>
<evidence type="ECO:0000313" key="3">
    <source>
        <dbReference type="Proteomes" id="UP001457282"/>
    </source>
</evidence>
<dbReference type="Gene3D" id="3.40.50.1110">
    <property type="entry name" value="SGNH hydrolase"/>
    <property type="match status" value="1"/>
</dbReference>
<proteinExistence type="predicted"/>
<protein>
    <submittedName>
        <fullName evidence="2">Uncharacterized protein</fullName>
    </submittedName>
</protein>
<sequence length="162" mass="18349">MESTLHLQELVLSLNLTKNDPIGGYIAPFETNSSIFQSHSQKEYIGMVLGNLTDVIKEIYREGGRKFGFLSLWRIGCVPYMKESTGACKEEITALAKSHNATLSNVLKKLETELEGFRYAEPDFYTSVSRKGEVTCCGSGRYRGVMSVWKERELCFEKVRVM</sequence>
<accession>A0AAW1WFW7</accession>
<dbReference type="AlphaFoldDB" id="A0AAW1WFW7"/>
<evidence type="ECO:0000313" key="2">
    <source>
        <dbReference type="EMBL" id="KAK9923825.1"/>
    </source>
</evidence>